<dbReference type="FunFam" id="1.10.286.20:FF:000004">
    <property type="entry name" value="Elongation factor Ts"/>
    <property type="match status" value="1"/>
</dbReference>
<dbReference type="InterPro" id="IPR014039">
    <property type="entry name" value="Transl_elong_EFTs/EF1B_dimer"/>
</dbReference>
<evidence type="ECO:0000256" key="4">
    <source>
        <dbReference type="ARBA" id="ARBA00022490"/>
    </source>
</evidence>
<dbReference type="AlphaFoldDB" id="A0A061CCY7"/>
<dbReference type="InterPro" id="IPR001816">
    <property type="entry name" value="Transl_elong_EFTs/EF1B"/>
</dbReference>
<dbReference type="InterPro" id="IPR036402">
    <property type="entry name" value="EF-Ts_dimer_sf"/>
</dbReference>
<dbReference type="Gene3D" id="1.10.286.20">
    <property type="match status" value="1"/>
</dbReference>
<keyword evidence="5 8" id="KW-0251">Elongation factor</keyword>
<dbReference type="RefSeq" id="WP_003615444.1">
    <property type="nucleotide sequence ID" value="NZ_BJLK01000003.1"/>
</dbReference>
<dbReference type="FunFam" id="1.10.8.10:FF:000001">
    <property type="entry name" value="Elongation factor Ts"/>
    <property type="match status" value="1"/>
</dbReference>
<feature type="domain" description="Translation elongation factor EFTs/EF1B dimerisation" evidence="11">
    <location>
        <begin position="71"/>
        <end position="323"/>
    </location>
</feature>
<reference evidence="12" key="1">
    <citation type="submission" date="2018-07" db="EMBL/GenBank/DDBJ databases">
        <authorList>
            <person name="Somerville V."/>
        </authorList>
    </citation>
    <scope>NUCLEOTIDE SEQUENCE</scope>
    <source>
        <strain evidence="12">NWC_2_2</strain>
    </source>
</reference>
<accession>A0A061CCY7</accession>
<dbReference type="Gene3D" id="3.30.479.20">
    <property type="entry name" value="Elongation factor Ts, dimerisation domain"/>
    <property type="match status" value="2"/>
</dbReference>
<dbReference type="PANTHER" id="PTHR11741:SF0">
    <property type="entry name" value="ELONGATION FACTOR TS, MITOCHONDRIAL"/>
    <property type="match status" value="1"/>
</dbReference>
<reference evidence="13 14" key="2">
    <citation type="submission" date="2021-12" db="EMBL/GenBank/DDBJ databases">
        <title>Antimicrobial susceptibility of Lactobacillus delbrueckii subsp. lactis obtained from milk products and other habitats.</title>
        <authorList>
            <person name="Shani N."/>
        </authorList>
    </citation>
    <scope>NUCLEOTIDE SEQUENCE [LARGE SCALE GENOMIC DNA]</scope>
    <source>
        <strain evidence="13 14">FAM 21755</strain>
    </source>
</reference>
<gene>
    <name evidence="8 13" type="primary">tsf</name>
    <name evidence="12" type="ORF">DQL93_04590</name>
    <name evidence="13" type="ORF">LOB85_02800</name>
</gene>
<evidence type="ECO:0000313" key="14">
    <source>
        <dbReference type="Proteomes" id="UP001200334"/>
    </source>
</evidence>
<dbReference type="GO" id="GO:0005737">
    <property type="term" value="C:cytoplasm"/>
    <property type="evidence" value="ECO:0007669"/>
    <property type="project" value="UniProtKB-SubCell"/>
</dbReference>
<dbReference type="EMBL" id="JAJNUY010000007">
    <property type="protein sequence ID" value="MCD5563086.1"/>
    <property type="molecule type" value="Genomic_DNA"/>
</dbReference>
<dbReference type="SUPFAM" id="SSF46934">
    <property type="entry name" value="UBA-like"/>
    <property type="match status" value="1"/>
</dbReference>
<proteinExistence type="inferred from homology"/>
<evidence type="ECO:0000259" key="11">
    <source>
        <dbReference type="Pfam" id="PF00889"/>
    </source>
</evidence>
<dbReference type="OrthoDB" id="9808348at2"/>
<comment type="subcellular location">
    <subcellularLocation>
        <location evidence="1 8 10">Cytoplasm</location>
    </subcellularLocation>
</comment>
<evidence type="ECO:0000256" key="8">
    <source>
        <dbReference type="HAMAP-Rule" id="MF_00050"/>
    </source>
</evidence>
<dbReference type="Pfam" id="PF00889">
    <property type="entry name" value="EF_TS"/>
    <property type="match status" value="1"/>
</dbReference>
<dbReference type="PROSITE" id="PS01126">
    <property type="entry name" value="EF_TS_1"/>
    <property type="match status" value="1"/>
</dbReference>
<evidence type="ECO:0000313" key="12">
    <source>
        <dbReference type="EMBL" id="AZA15903.1"/>
    </source>
</evidence>
<dbReference type="HAMAP" id="MF_00050">
    <property type="entry name" value="EF_Ts"/>
    <property type="match status" value="1"/>
</dbReference>
<dbReference type="EMBL" id="CP031023">
    <property type="protein sequence ID" value="AZA15903.1"/>
    <property type="molecule type" value="Genomic_DNA"/>
</dbReference>
<evidence type="ECO:0000256" key="10">
    <source>
        <dbReference type="RuleBase" id="RU000643"/>
    </source>
</evidence>
<keyword evidence="4 8" id="KW-0963">Cytoplasm</keyword>
<evidence type="ECO:0000256" key="9">
    <source>
        <dbReference type="RuleBase" id="RU000642"/>
    </source>
</evidence>
<evidence type="ECO:0000256" key="3">
    <source>
        <dbReference type="ARBA" id="ARBA00016956"/>
    </source>
</evidence>
<keyword evidence="6 8" id="KW-0648">Protein biosynthesis</keyword>
<dbReference type="NCBIfam" id="TIGR00116">
    <property type="entry name" value="tsf"/>
    <property type="match status" value="1"/>
</dbReference>
<name>A0A061CCY7_LACDL</name>
<protein>
    <recommendedName>
        <fullName evidence="3 8">Elongation factor Ts</fullName>
        <shortName evidence="8">EF-Ts</shortName>
    </recommendedName>
</protein>
<dbReference type="InterPro" id="IPR009060">
    <property type="entry name" value="UBA-like_sf"/>
</dbReference>
<evidence type="ECO:0000256" key="1">
    <source>
        <dbReference type="ARBA" id="ARBA00004496"/>
    </source>
</evidence>
<dbReference type="GO" id="GO:0003746">
    <property type="term" value="F:translation elongation factor activity"/>
    <property type="evidence" value="ECO:0007669"/>
    <property type="project" value="UniProtKB-UniRule"/>
</dbReference>
<comment type="similarity">
    <text evidence="2 8 9">Belongs to the EF-Ts family.</text>
</comment>
<dbReference type="Proteomes" id="UP001200334">
    <property type="component" value="Unassembled WGS sequence"/>
</dbReference>
<dbReference type="PROSITE" id="PS01127">
    <property type="entry name" value="EF_TS_2"/>
    <property type="match status" value="1"/>
</dbReference>
<evidence type="ECO:0000256" key="5">
    <source>
        <dbReference type="ARBA" id="ARBA00022768"/>
    </source>
</evidence>
<sequence length="342" mass="37384">MANITAKQVKELRETTGAGVMDAKKALVEAEGDMQRAIEIIHEKGEAKAAKKANRIAAEGLTGVYVDGNVAAIVEVNAETDFVAQNEQFKTLVNETAETIAKGKPANNEEALALTMPSGESLEEAYVNATATIGEKISFRRFAVLEKTDDQHFGAYQHNGGHIGVLTVVEGGDEAVAKHIAMHIAAMSPKVLSYKELDPAFVLEELAQLNHKIDQENESRAMVNKPALPHLKYGSKAQLTDEVIAQAEEDIKAELKAEGKPEKIWDKIIPGKMARFMLDNTKVDQENTLLAQLYVMDDSKTVEQYLESVNASVVSFVRFEVGEGIEKKQEDFAAEVAAQMKN</sequence>
<dbReference type="Gene3D" id="1.10.8.10">
    <property type="entry name" value="DNA helicase RuvA subunit, C-terminal domain"/>
    <property type="match status" value="1"/>
</dbReference>
<evidence type="ECO:0000256" key="6">
    <source>
        <dbReference type="ARBA" id="ARBA00022917"/>
    </source>
</evidence>
<dbReference type="CDD" id="cd14275">
    <property type="entry name" value="UBA_EF-Ts"/>
    <property type="match status" value="1"/>
</dbReference>
<organism evidence="12">
    <name type="scientific">Lactobacillus delbrueckii subsp. lactis</name>
    <dbReference type="NCBI Taxonomy" id="29397"/>
    <lineage>
        <taxon>Bacteria</taxon>
        <taxon>Bacillati</taxon>
        <taxon>Bacillota</taxon>
        <taxon>Bacilli</taxon>
        <taxon>Lactobacillales</taxon>
        <taxon>Lactobacillaceae</taxon>
        <taxon>Lactobacillus</taxon>
    </lineage>
</organism>
<feature type="region of interest" description="Involved in Mg(2+) ion dislocation from EF-Tu" evidence="8">
    <location>
        <begin position="80"/>
        <end position="83"/>
    </location>
</feature>
<dbReference type="PANTHER" id="PTHR11741">
    <property type="entry name" value="ELONGATION FACTOR TS"/>
    <property type="match status" value="1"/>
</dbReference>
<dbReference type="SUPFAM" id="SSF54713">
    <property type="entry name" value="Elongation factor Ts (EF-Ts), dimerisation domain"/>
    <property type="match status" value="1"/>
</dbReference>
<evidence type="ECO:0000256" key="2">
    <source>
        <dbReference type="ARBA" id="ARBA00005532"/>
    </source>
</evidence>
<evidence type="ECO:0000256" key="7">
    <source>
        <dbReference type="ARBA" id="ARBA00025453"/>
    </source>
</evidence>
<comment type="function">
    <text evidence="7 8 9">Associates with the EF-Tu.GDP complex and induces the exchange of GDP to GTP. It remains bound to the aminoacyl-tRNA.EF-Tu.GTP complex up to the GTP hydrolysis stage on the ribosome.</text>
</comment>
<dbReference type="InterPro" id="IPR018101">
    <property type="entry name" value="Transl_elong_Ts_CS"/>
</dbReference>
<evidence type="ECO:0000313" key="13">
    <source>
        <dbReference type="EMBL" id="MCD5563086.1"/>
    </source>
</evidence>